<dbReference type="EMBL" id="KN847483">
    <property type="protein sequence ID" value="KIX00095.1"/>
    <property type="molecule type" value="Genomic_DNA"/>
</dbReference>
<dbReference type="InterPro" id="IPR036291">
    <property type="entry name" value="NAD(P)-bd_dom_sf"/>
</dbReference>
<dbReference type="OrthoDB" id="5407715at2759"/>
<evidence type="ECO:0000313" key="2">
    <source>
        <dbReference type="Proteomes" id="UP000053617"/>
    </source>
</evidence>
<dbReference type="AlphaFoldDB" id="A0A0D2ITP5"/>
<dbReference type="RefSeq" id="XP_013267231.1">
    <property type="nucleotide sequence ID" value="XM_013411777.1"/>
</dbReference>
<gene>
    <name evidence="1" type="ORF">Z518_10232</name>
</gene>
<reference evidence="1 2" key="1">
    <citation type="submission" date="2015-01" db="EMBL/GenBank/DDBJ databases">
        <title>The Genome Sequence of Rhinocladiella mackenzie CBS 650.93.</title>
        <authorList>
            <consortium name="The Broad Institute Genomics Platform"/>
            <person name="Cuomo C."/>
            <person name="de Hoog S."/>
            <person name="Gorbushina A."/>
            <person name="Stielow B."/>
            <person name="Teixiera M."/>
            <person name="Abouelleil A."/>
            <person name="Chapman S.B."/>
            <person name="Priest M."/>
            <person name="Young S.K."/>
            <person name="Wortman J."/>
            <person name="Nusbaum C."/>
            <person name="Birren B."/>
        </authorList>
    </citation>
    <scope>NUCLEOTIDE SEQUENCE [LARGE SCALE GENOMIC DNA]</scope>
    <source>
        <strain evidence="1 2">CBS 650.93</strain>
    </source>
</reference>
<evidence type="ECO:0000313" key="1">
    <source>
        <dbReference type="EMBL" id="KIX00095.1"/>
    </source>
</evidence>
<keyword evidence="2" id="KW-1185">Reference proteome</keyword>
<evidence type="ECO:0008006" key="3">
    <source>
        <dbReference type="Google" id="ProtNLM"/>
    </source>
</evidence>
<dbReference type="InterPro" id="IPR051397">
    <property type="entry name" value="Zn-ADH-like_protein"/>
</dbReference>
<dbReference type="SUPFAM" id="SSF50129">
    <property type="entry name" value="GroES-like"/>
    <property type="match status" value="1"/>
</dbReference>
<dbReference type="PANTHER" id="PTHR43677">
    <property type="entry name" value="SHORT-CHAIN DEHYDROGENASE/REDUCTASE"/>
    <property type="match status" value="1"/>
</dbReference>
<protein>
    <recommendedName>
        <fullName evidence="3">Alcohol dehydrogenase-like C-terminal domain-containing protein</fullName>
    </recommendedName>
</protein>
<name>A0A0D2ITP5_9EURO</name>
<dbReference type="InterPro" id="IPR011032">
    <property type="entry name" value="GroES-like_sf"/>
</dbReference>
<accession>A0A0D2ITP5</accession>
<dbReference type="VEuPathDB" id="FungiDB:Z518_10232"/>
<dbReference type="GO" id="GO:0005739">
    <property type="term" value="C:mitochondrion"/>
    <property type="evidence" value="ECO:0007669"/>
    <property type="project" value="TreeGrafter"/>
</dbReference>
<dbReference type="Gene3D" id="3.90.180.10">
    <property type="entry name" value="Medium-chain alcohol dehydrogenases, catalytic domain"/>
    <property type="match status" value="1"/>
</dbReference>
<dbReference type="GeneID" id="25298303"/>
<proteinExistence type="predicted"/>
<dbReference type="GO" id="GO:0016491">
    <property type="term" value="F:oxidoreductase activity"/>
    <property type="evidence" value="ECO:0007669"/>
    <property type="project" value="TreeGrafter"/>
</dbReference>
<sequence length="382" mass="41612">MVDQEPTNRGAWLSAFNTPLEIVDLPIPKATSGSAVVQILATRVVPYLGRIHRGEVKPTNLMLPLIPNANCVGRVIMDGPDAVLIKLGDIVWCESTIHGRDDPSVQIVQGHLGGEGDRGRKLMQGEWRDGSFQRYQKVPLESCNLLDTDHLKQLGYTLPELTCLPLYIIAAGAIIEVAQVKTGDVLVMGPATGSFGSVAVQLALLAGASVIALGRRQDTQNELKELLDNPDNLQTLVMTGDKEADAAAICKLTPGQLGCDIYNDWTPGWLETSPYLSTSLKVLKNHGRVILSGAAYGEVRVPYAESIHLNRSFIVRWTASREIIERVLSMLHQGTLKIGKSVGAQVATFPLELVEDGKEWAEKHGGFKKYAIILPRCPVQSR</sequence>
<dbReference type="PANTHER" id="PTHR43677:SF4">
    <property type="entry name" value="QUINONE OXIDOREDUCTASE-LIKE PROTEIN 2"/>
    <property type="match status" value="1"/>
</dbReference>
<dbReference type="Proteomes" id="UP000053617">
    <property type="component" value="Unassembled WGS sequence"/>
</dbReference>
<dbReference type="Gene3D" id="3.40.50.720">
    <property type="entry name" value="NAD(P)-binding Rossmann-like Domain"/>
    <property type="match status" value="1"/>
</dbReference>
<dbReference type="STRING" id="1442369.A0A0D2ITP5"/>
<dbReference type="SUPFAM" id="SSF51735">
    <property type="entry name" value="NAD(P)-binding Rossmann-fold domains"/>
    <property type="match status" value="1"/>
</dbReference>
<dbReference type="HOGENOM" id="CLU_026673_0_0_1"/>
<organism evidence="1 2">
    <name type="scientific">Rhinocladiella mackenziei CBS 650.93</name>
    <dbReference type="NCBI Taxonomy" id="1442369"/>
    <lineage>
        <taxon>Eukaryota</taxon>
        <taxon>Fungi</taxon>
        <taxon>Dikarya</taxon>
        <taxon>Ascomycota</taxon>
        <taxon>Pezizomycotina</taxon>
        <taxon>Eurotiomycetes</taxon>
        <taxon>Chaetothyriomycetidae</taxon>
        <taxon>Chaetothyriales</taxon>
        <taxon>Herpotrichiellaceae</taxon>
        <taxon>Rhinocladiella</taxon>
    </lineage>
</organism>